<dbReference type="SUPFAM" id="SSF47473">
    <property type="entry name" value="EF-hand"/>
    <property type="match status" value="1"/>
</dbReference>
<dbReference type="EMBL" id="CAUYUJ010021076">
    <property type="protein sequence ID" value="CAK0902485.1"/>
    <property type="molecule type" value="Genomic_DNA"/>
</dbReference>
<evidence type="ECO:0008006" key="3">
    <source>
        <dbReference type="Google" id="ProtNLM"/>
    </source>
</evidence>
<dbReference type="Gene3D" id="1.10.238.10">
    <property type="entry name" value="EF-hand"/>
    <property type="match status" value="1"/>
</dbReference>
<dbReference type="InterPro" id="IPR011992">
    <property type="entry name" value="EF-hand-dom_pair"/>
</dbReference>
<evidence type="ECO:0000313" key="2">
    <source>
        <dbReference type="Proteomes" id="UP001189429"/>
    </source>
</evidence>
<keyword evidence="2" id="KW-1185">Reference proteome</keyword>
<name>A0ABN9XVX6_9DINO</name>
<feature type="non-terminal residue" evidence="1">
    <location>
        <position position="155"/>
    </location>
</feature>
<feature type="non-terminal residue" evidence="1">
    <location>
        <position position="1"/>
    </location>
</feature>
<organism evidence="1 2">
    <name type="scientific">Prorocentrum cordatum</name>
    <dbReference type="NCBI Taxonomy" id="2364126"/>
    <lineage>
        <taxon>Eukaryota</taxon>
        <taxon>Sar</taxon>
        <taxon>Alveolata</taxon>
        <taxon>Dinophyceae</taxon>
        <taxon>Prorocentrales</taxon>
        <taxon>Prorocentraceae</taxon>
        <taxon>Prorocentrum</taxon>
    </lineage>
</organism>
<gene>
    <name evidence="1" type="ORF">PCOR1329_LOCUS79085</name>
</gene>
<protein>
    <recommendedName>
        <fullName evidence="3">Calmodulin</fullName>
    </recommendedName>
</protein>
<proteinExistence type="predicted"/>
<evidence type="ECO:0000313" key="1">
    <source>
        <dbReference type="EMBL" id="CAK0902485.1"/>
    </source>
</evidence>
<sequence length="155" mass="17299">ARIDKHIQVFLRCLSQADQKTASGSAQRLQQKLTVGFIRELWREMALVTKSEVGDLSIARAQYAQVIEGRVGAQPRDGCRAEDAAGLQEYETAFMLRIFDRADTRHRGRVHIGELVTALVLASPELDRYKKVALLFEVFDLDCGNCMTVEQAGCA</sequence>
<dbReference type="Proteomes" id="UP001189429">
    <property type="component" value="Unassembled WGS sequence"/>
</dbReference>
<comment type="caution">
    <text evidence="1">The sequence shown here is derived from an EMBL/GenBank/DDBJ whole genome shotgun (WGS) entry which is preliminary data.</text>
</comment>
<reference evidence="1" key="1">
    <citation type="submission" date="2023-10" db="EMBL/GenBank/DDBJ databases">
        <authorList>
            <person name="Chen Y."/>
            <person name="Shah S."/>
            <person name="Dougan E. K."/>
            <person name="Thang M."/>
            <person name="Chan C."/>
        </authorList>
    </citation>
    <scope>NUCLEOTIDE SEQUENCE [LARGE SCALE GENOMIC DNA]</scope>
</reference>
<accession>A0ABN9XVX6</accession>